<keyword evidence="4" id="KW-1185">Reference proteome</keyword>
<name>A0A8R1TKS6_ONCVO</name>
<dbReference type="PROSITE" id="PS50010">
    <property type="entry name" value="DH_2"/>
    <property type="match status" value="1"/>
</dbReference>
<dbReference type="PANTHER" id="PTHR13217">
    <property type="entry name" value="PLECKSTRIN HOMOLOGY DOMAIN-CONTAINING FAMILY G MEMBER 7"/>
    <property type="match status" value="1"/>
</dbReference>
<organism evidence="3 4">
    <name type="scientific">Onchocerca volvulus</name>
    <dbReference type="NCBI Taxonomy" id="6282"/>
    <lineage>
        <taxon>Eukaryota</taxon>
        <taxon>Metazoa</taxon>
        <taxon>Ecdysozoa</taxon>
        <taxon>Nematoda</taxon>
        <taxon>Chromadorea</taxon>
        <taxon>Rhabditida</taxon>
        <taxon>Spirurina</taxon>
        <taxon>Spiruromorpha</taxon>
        <taxon>Filarioidea</taxon>
        <taxon>Onchocercidae</taxon>
        <taxon>Onchocerca</taxon>
    </lineage>
</organism>
<dbReference type="EMBL" id="CMVM020000358">
    <property type="status" value="NOT_ANNOTATED_CDS"/>
    <property type="molecule type" value="Genomic_DNA"/>
</dbReference>
<dbReference type="EnsemblMetazoa" id="OVOC11431.1">
    <property type="protein sequence ID" value="OVOC11431.1"/>
    <property type="gene ID" value="WBGene00248240"/>
</dbReference>
<dbReference type="GO" id="GO:0005886">
    <property type="term" value="C:plasma membrane"/>
    <property type="evidence" value="ECO:0007669"/>
    <property type="project" value="TreeGrafter"/>
</dbReference>
<reference evidence="3" key="2">
    <citation type="submission" date="2022-06" db="UniProtKB">
        <authorList>
            <consortium name="EnsemblMetazoa"/>
        </authorList>
    </citation>
    <scope>IDENTIFICATION</scope>
</reference>
<sequence>MWTNICQFSLIRGNRSSLAHPGSGYQDYEIKTDKNQSTFHQQSTSQQPISLNEASDQPTCSKSLPTRIQEDGSGDIIGRLQSISQKLFFSKNRATMLDDLMLLKKDVQMVVPTFKLEPHWSNIVHNSDKLSTQAYDQQEAVWEFITTEHQYLQANEIFLLKQMNEFHQYFLKLQEAGYMRYIDSRRIFLNYSELYAHHSKFWENEVLQMLQISRKNGILLDLAVLKSGFERLDEWLPSYKIFLCSYDDCYNYIKNCQEENILFREFVTWAETQDVMKRQRLLDVLAYPMQRLTRYSLLLKAVLKYTVDDIKRDIIQGMITRTEEAARDVDETLKNNDLQNELKQLPKVLSLCKIMKR</sequence>
<dbReference type="Pfam" id="PF00621">
    <property type="entry name" value="RhoGEF"/>
    <property type="match status" value="1"/>
</dbReference>
<dbReference type="InterPro" id="IPR035899">
    <property type="entry name" value="DBL_dom_sf"/>
</dbReference>
<protein>
    <submittedName>
        <fullName evidence="3">DH domain-containing protein</fullName>
    </submittedName>
</protein>
<accession>A0A8R1TKS6</accession>
<dbReference type="InterPro" id="IPR000219">
    <property type="entry name" value="DH_dom"/>
</dbReference>
<dbReference type="GO" id="GO:0043542">
    <property type="term" value="P:endothelial cell migration"/>
    <property type="evidence" value="ECO:0007669"/>
    <property type="project" value="TreeGrafter"/>
</dbReference>
<feature type="region of interest" description="Disordered" evidence="1">
    <location>
        <begin position="35"/>
        <end position="60"/>
    </location>
</feature>
<evidence type="ECO:0000259" key="2">
    <source>
        <dbReference type="PROSITE" id="PS50010"/>
    </source>
</evidence>
<dbReference type="PANTHER" id="PTHR13217:SF11">
    <property type="entry name" value="PLECKSTRIN HOMOLOGY DOMAIN-CONTAINING FAMILY G MEMBER 5"/>
    <property type="match status" value="1"/>
</dbReference>
<feature type="domain" description="DH" evidence="2">
    <location>
        <begin position="136"/>
        <end position="332"/>
    </location>
</feature>
<dbReference type="AlphaFoldDB" id="A0A8R1TKS6"/>
<dbReference type="GO" id="GO:0030139">
    <property type="term" value="C:endocytic vesicle"/>
    <property type="evidence" value="ECO:0007669"/>
    <property type="project" value="TreeGrafter"/>
</dbReference>
<evidence type="ECO:0000313" key="4">
    <source>
        <dbReference type="Proteomes" id="UP000024404"/>
    </source>
</evidence>
<feature type="compositionally biased region" description="Polar residues" evidence="1">
    <location>
        <begin position="48"/>
        <end position="60"/>
    </location>
</feature>
<dbReference type="SMART" id="SM00325">
    <property type="entry name" value="RhoGEF"/>
    <property type="match status" value="1"/>
</dbReference>
<feature type="compositionally biased region" description="Low complexity" evidence="1">
    <location>
        <begin position="36"/>
        <end position="47"/>
    </location>
</feature>
<dbReference type="GO" id="GO:0030424">
    <property type="term" value="C:axon"/>
    <property type="evidence" value="ECO:0007669"/>
    <property type="project" value="TreeGrafter"/>
</dbReference>
<evidence type="ECO:0000313" key="3">
    <source>
        <dbReference type="EnsemblMetazoa" id="OVOC11431.1"/>
    </source>
</evidence>
<dbReference type="GO" id="GO:0007266">
    <property type="term" value="P:Rho protein signal transduction"/>
    <property type="evidence" value="ECO:0007669"/>
    <property type="project" value="TreeGrafter"/>
</dbReference>
<dbReference type="Proteomes" id="UP000024404">
    <property type="component" value="Unassembled WGS sequence"/>
</dbReference>
<evidence type="ECO:0000256" key="1">
    <source>
        <dbReference type="SAM" id="MobiDB-lite"/>
    </source>
</evidence>
<dbReference type="SUPFAM" id="SSF48065">
    <property type="entry name" value="DBL homology domain (DH-domain)"/>
    <property type="match status" value="1"/>
</dbReference>
<reference evidence="4" key="1">
    <citation type="submission" date="2013-10" db="EMBL/GenBank/DDBJ databases">
        <title>Genome sequencing of Onchocerca volvulus.</title>
        <authorList>
            <person name="Cotton J."/>
            <person name="Tsai J."/>
            <person name="Stanley E."/>
            <person name="Tracey A."/>
            <person name="Holroyd N."/>
            <person name="Lustigman S."/>
            <person name="Berriman M."/>
        </authorList>
    </citation>
    <scope>NUCLEOTIDE SEQUENCE</scope>
</reference>
<dbReference type="InterPro" id="IPR040181">
    <property type="entry name" value="PKHG5/7"/>
</dbReference>
<dbReference type="GO" id="GO:0005085">
    <property type="term" value="F:guanyl-nucleotide exchange factor activity"/>
    <property type="evidence" value="ECO:0007669"/>
    <property type="project" value="InterPro"/>
</dbReference>
<dbReference type="Gene3D" id="1.20.900.10">
    <property type="entry name" value="Dbl homology (DH) domain"/>
    <property type="match status" value="1"/>
</dbReference>
<proteinExistence type="predicted"/>